<feature type="region of interest" description="Disordered" evidence="2">
    <location>
        <begin position="422"/>
        <end position="473"/>
    </location>
</feature>
<sequence>MVVKCYNYQGEGHMARKCTQPKQPRNAAWYREKAMLAEAQEAGQILDEEQLVFLADLGILVDQAQIIIPHNAAFQTEDLNTYNSDCDDLSTAQAVLMANISNYGSDAILEAPNSEIYLNDMDNKETIQDTNLQAQQDSMILSVIEQMSEQMINYVNNWEKANKEQNNESIKSELDRYKEKVKTFEQRLNIDLSCREKMIDSQIDDMIKEKLVLKEKMDSLEQNLSKKSKKRNVYWKHSMCIKMNPKKIKTLILEEESRSKMSGNEKDPEAIKQNISHKPIDYEKLNRLTRDFGKRFTPQQELSAEQAFGLRISNPTIESSSTPHVRVEVPNKLPKGIAEQAKAKQPLYNALDFACRHAKRIQELLVYVQDTCPSAIKLSETKVAITPTNKHKKVTFAEPTASSTTNKKTYNFNKPVLHSTGVKCSTSASGSKPSGNTKKNRISQPSSSNKINKVEDQPRSVKTRKNKKNRANKVKIDDHVMQTMSNANFVSVSGNNASVTNSVNNVKSGCLCFICGKCMIDETHYECVHVMVSKMNLSKKSKSAKKHKKQNVWKPTGHVFTEVGLKWKPTGRTFTIVGNSCPLTRFTLTNVVPPKQTTSHSDAIQKPEIKVYSKKPKNVKNIGLSTIAKIVESKNANHSEPNHTWGSNAIDIPSSSSLVMTDSGTTRLQGLWAAFWKNTCFIHDLEGVDLISGSCNINLYTISLDDMLKSSHICLLSKASKTKSWLWHRRLSHLNFGTLNKLAKDGLARGIPRLKFQKDHLCSSCALGKRKKSSYKPKAKDTNQERLYLLHMDLCGLMRVASINGKGLVSNPVSQQPCIPPNRDDWDRLFQAMLDEYFNPLTIATDAPSTSIPSSQEQEHSLIISQGFEELLKTLAFHDDPLNESPHEDLTSQGSSSNVIQIHTLFEHLGRWTKDHPIENVIGDPSCFVSTQKKLETNAMWCYFDAFRASVEPKNFKQAMIKPLWIDAMQEEIHEFKRLKVWELLSCPDNVFLIKLKWIYKVKIDESDGVLKNKARLVAQGFRQEEGIDFKESFAPVAKIEVIRIFIANVAHKNMIIYQMDVKTAFLNGELTEEVYVSQPEGFVDQDNPPHVYKLKKALYGLKQAPREWYDMLSSFLLSQKFSKGAVDPTLFIRHAGNDLLLMTTNFKMSMMGQISFFLGLQISQSSRGIFINQSKHAYEIVKKYGLTDTDSVDTHMIENKKLNEDLQGKPVNTTCYHGMIGSLMYLIASRPDLIYVVCLCARYQANPTEKHLQAVKWIFRYLKVTINMGLWYLKDTDMSLTAYADADHAGCQETRRSTSGSAQFLGDKLVSWSFKKQKSTAISSTEAKYISFWMLLTNPMDAAKHIDIRYHFIKEQVENGIMELYFLWTEYQLADIFTKPLPKERFNFLIEKLENRLDIGKCNGRIPRGLKPKEETFQVVLDALALTPCYPLFLITADVPEVPVTKGKRVKRSAKKSTTNPATDIIIREPQVETQSKRKEKVDVACGKGIDLLSEVALTKEDHMKEVRKKILKDFHKSHPSGSGSIADKPLRVEKITPTVTNEGTGSRCNEQENDSEEHELDSEQEEEEKSDDDDQEEESDDDDQEQEEIGHTSSNSDNEDDTLENDEVKGMDDTTEIISPLGVHIHHEVPITQEPTLLTIPVSVITEASLTVQSEVPEFKVADSDMLQDQEGNLGDNDDEPRKETGSRDDWFKKPTPPQEPNDPNWNKDKTPHEGPTQNWLMNLAASTSTDKSLKDFDELMSTPIDFSAYIMNGLNISNLTQETLLGPTFRLLKGTCSNYAKLEYDFEEYYKALSKKLDWENPEGSDYPFDLSKPLPLITHGQFIHVAVMRKHGYGYLEEIVVRRADNALYKFKEGDFPRLWINDIEDMLLLVVQNQLLNLSRDDVADFAIALRMFTRSLVIQMRVKDLQLGVKSYQKQINVTKSDTTKPDLKKRHPYTSYKDPQGFIYVNNYKRNWLMRFNELYKFSDGTLTRLLSSFEDITKNIDMEYLPKRR</sequence>
<dbReference type="PANTHER" id="PTHR11439:SF483">
    <property type="entry name" value="PEPTIDE SYNTHASE GLIP-LIKE, PUTATIVE (AFU_ORTHOLOGUE AFUA_3G12920)-RELATED"/>
    <property type="match status" value="1"/>
</dbReference>
<reference evidence="5" key="1">
    <citation type="journal article" date="2019" name="Sci. Rep.">
        <title>Draft genome of Tanacetum cinerariifolium, the natural source of mosquito coil.</title>
        <authorList>
            <person name="Yamashiro T."/>
            <person name="Shiraishi A."/>
            <person name="Satake H."/>
            <person name="Nakayama K."/>
        </authorList>
    </citation>
    <scope>NUCLEOTIDE SEQUENCE</scope>
</reference>
<dbReference type="Pfam" id="PF07727">
    <property type="entry name" value="RVT_2"/>
    <property type="match status" value="1"/>
</dbReference>
<comment type="caution">
    <text evidence="5">The sequence shown here is derived from an EMBL/GenBank/DDBJ whole genome shotgun (WGS) entry which is preliminary data.</text>
</comment>
<dbReference type="InterPro" id="IPR043502">
    <property type="entry name" value="DNA/RNA_pol_sf"/>
</dbReference>
<feature type="compositionally biased region" description="Basic residues" evidence="2">
    <location>
        <begin position="461"/>
        <end position="473"/>
    </location>
</feature>
<dbReference type="SUPFAM" id="SSF56672">
    <property type="entry name" value="DNA/RNA polymerases"/>
    <property type="match status" value="1"/>
</dbReference>
<protein>
    <submittedName>
        <fullName evidence="5">Retrovirus-related Pol polyprotein from transposon TNT 1-94</fullName>
    </submittedName>
</protein>
<evidence type="ECO:0000313" key="5">
    <source>
        <dbReference type="EMBL" id="GEU42352.1"/>
    </source>
</evidence>
<feature type="coiled-coil region" evidence="1">
    <location>
        <begin position="144"/>
        <end position="230"/>
    </location>
</feature>
<accession>A0A6L2K0Q0</accession>
<gene>
    <name evidence="5" type="ORF">Tci_014330</name>
</gene>
<name>A0A6L2K0Q0_TANCI</name>
<feature type="region of interest" description="Disordered" evidence="2">
    <location>
        <begin position="1663"/>
        <end position="1720"/>
    </location>
</feature>
<dbReference type="CDD" id="cd09272">
    <property type="entry name" value="RNase_HI_RT_Ty1"/>
    <property type="match status" value="1"/>
</dbReference>
<dbReference type="EMBL" id="BKCJ010001558">
    <property type="protein sequence ID" value="GEU42352.1"/>
    <property type="molecule type" value="Genomic_DNA"/>
</dbReference>
<evidence type="ECO:0000259" key="4">
    <source>
        <dbReference type="Pfam" id="PF13976"/>
    </source>
</evidence>
<feature type="compositionally biased region" description="Basic and acidic residues" evidence="2">
    <location>
        <begin position="1682"/>
        <end position="1695"/>
    </location>
</feature>
<dbReference type="Pfam" id="PF13976">
    <property type="entry name" value="gag_pre-integrs"/>
    <property type="match status" value="1"/>
</dbReference>
<dbReference type="InterPro" id="IPR025724">
    <property type="entry name" value="GAG-pre-integrase_dom"/>
</dbReference>
<dbReference type="InterPro" id="IPR013103">
    <property type="entry name" value="RVT_2"/>
</dbReference>
<feature type="domain" description="GAG-pre-integrase" evidence="4">
    <location>
        <begin position="698"/>
        <end position="769"/>
    </location>
</feature>
<evidence type="ECO:0000256" key="1">
    <source>
        <dbReference type="SAM" id="Coils"/>
    </source>
</evidence>
<evidence type="ECO:0000256" key="2">
    <source>
        <dbReference type="SAM" id="MobiDB-lite"/>
    </source>
</evidence>
<proteinExistence type="predicted"/>
<feature type="compositionally biased region" description="Polar residues" evidence="2">
    <location>
        <begin position="1539"/>
        <end position="1550"/>
    </location>
</feature>
<dbReference type="PANTHER" id="PTHR11439">
    <property type="entry name" value="GAG-POL-RELATED RETROTRANSPOSON"/>
    <property type="match status" value="1"/>
</dbReference>
<evidence type="ECO:0000259" key="3">
    <source>
        <dbReference type="Pfam" id="PF07727"/>
    </source>
</evidence>
<organism evidence="5">
    <name type="scientific">Tanacetum cinerariifolium</name>
    <name type="common">Dalmatian daisy</name>
    <name type="synonym">Chrysanthemum cinerariifolium</name>
    <dbReference type="NCBI Taxonomy" id="118510"/>
    <lineage>
        <taxon>Eukaryota</taxon>
        <taxon>Viridiplantae</taxon>
        <taxon>Streptophyta</taxon>
        <taxon>Embryophyta</taxon>
        <taxon>Tracheophyta</taxon>
        <taxon>Spermatophyta</taxon>
        <taxon>Magnoliopsida</taxon>
        <taxon>eudicotyledons</taxon>
        <taxon>Gunneridae</taxon>
        <taxon>Pentapetalae</taxon>
        <taxon>asterids</taxon>
        <taxon>campanulids</taxon>
        <taxon>Asterales</taxon>
        <taxon>Asteraceae</taxon>
        <taxon>Asteroideae</taxon>
        <taxon>Anthemideae</taxon>
        <taxon>Anthemidinae</taxon>
        <taxon>Tanacetum</taxon>
    </lineage>
</organism>
<feature type="domain" description="Reverse transcriptase Ty1/copia-type" evidence="3">
    <location>
        <begin position="980"/>
        <end position="1143"/>
    </location>
</feature>
<feature type="compositionally biased region" description="Acidic residues" evidence="2">
    <location>
        <begin position="1553"/>
        <end position="1589"/>
    </location>
</feature>
<feature type="region of interest" description="Disordered" evidence="2">
    <location>
        <begin position="1514"/>
        <end position="1608"/>
    </location>
</feature>
<feature type="compositionally biased region" description="Polar residues" evidence="2">
    <location>
        <begin position="422"/>
        <end position="451"/>
    </location>
</feature>
<keyword evidence="1" id="KW-0175">Coiled coil</keyword>